<accession>A0A0E9WQG2</accession>
<organism evidence="1">
    <name type="scientific">Anguilla anguilla</name>
    <name type="common">European freshwater eel</name>
    <name type="synonym">Muraena anguilla</name>
    <dbReference type="NCBI Taxonomy" id="7936"/>
    <lineage>
        <taxon>Eukaryota</taxon>
        <taxon>Metazoa</taxon>
        <taxon>Chordata</taxon>
        <taxon>Craniata</taxon>
        <taxon>Vertebrata</taxon>
        <taxon>Euteleostomi</taxon>
        <taxon>Actinopterygii</taxon>
        <taxon>Neopterygii</taxon>
        <taxon>Teleostei</taxon>
        <taxon>Anguilliformes</taxon>
        <taxon>Anguillidae</taxon>
        <taxon>Anguilla</taxon>
    </lineage>
</organism>
<name>A0A0E9WQG2_ANGAN</name>
<protein>
    <submittedName>
        <fullName evidence="1">Uncharacterized protein</fullName>
    </submittedName>
</protein>
<sequence length="51" mass="6019">MYLHTAEYALKQFSFRTLHRGLASASRLTSKQTIFEIQAQFLNYTKLSNRH</sequence>
<proteinExistence type="predicted"/>
<reference evidence="1" key="2">
    <citation type="journal article" date="2015" name="Fish Shellfish Immunol.">
        <title>Early steps in the European eel (Anguilla anguilla)-Vibrio vulnificus interaction in the gills: Role of the RtxA13 toxin.</title>
        <authorList>
            <person name="Callol A."/>
            <person name="Pajuelo D."/>
            <person name="Ebbesson L."/>
            <person name="Teles M."/>
            <person name="MacKenzie S."/>
            <person name="Amaro C."/>
        </authorList>
    </citation>
    <scope>NUCLEOTIDE SEQUENCE</scope>
</reference>
<reference evidence="1" key="1">
    <citation type="submission" date="2014-11" db="EMBL/GenBank/DDBJ databases">
        <authorList>
            <person name="Amaro Gonzalez C."/>
        </authorList>
    </citation>
    <scope>NUCLEOTIDE SEQUENCE</scope>
</reference>
<dbReference type="EMBL" id="GBXM01016056">
    <property type="protein sequence ID" value="JAH92521.1"/>
    <property type="molecule type" value="Transcribed_RNA"/>
</dbReference>
<evidence type="ECO:0000313" key="1">
    <source>
        <dbReference type="EMBL" id="JAH92521.1"/>
    </source>
</evidence>
<dbReference type="AlphaFoldDB" id="A0A0E9WQG2"/>